<dbReference type="GO" id="GO:0050797">
    <property type="term" value="F:thymidylate synthase (FAD) activity"/>
    <property type="evidence" value="ECO:0007669"/>
    <property type="project" value="UniProtKB-UniRule"/>
</dbReference>
<dbReference type="EMBL" id="DTGZ01000083">
    <property type="protein sequence ID" value="HGV97558.1"/>
    <property type="molecule type" value="Genomic_DNA"/>
</dbReference>
<accession>A0A7C4XKP9</accession>
<dbReference type="Pfam" id="PF02511">
    <property type="entry name" value="Thy1"/>
    <property type="match status" value="2"/>
</dbReference>
<comment type="caution">
    <text evidence="2">The sequence shown here is derived from an EMBL/GenBank/DDBJ whole genome shotgun (WGS) entry which is preliminary data.</text>
</comment>
<dbReference type="Gene3D" id="3.30.1360.170">
    <property type="match status" value="2"/>
</dbReference>
<dbReference type="AlphaFoldDB" id="A0A7C4XKP9"/>
<dbReference type="GO" id="GO:0004799">
    <property type="term" value="F:thymidylate synthase activity"/>
    <property type="evidence" value="ECO:0007669"/>
    <property type="project" value="TreeGrafter"/>
</dbReference>
<dbReference type="GO" id="GO:0006231">
    <property type="term" value="P:dTMP biosynthetic process"/>
    <property type="evidence" value="ECO:0007669"/>
    <property type="project" value="UniProtKB-UniRule"/>
</dbReference>
<dbReference type="InterPro" id="IPR003669">
    <property type="entry name" value="Thymidylate_synthase_ThyX"/>
</dbReference>
<evidence type="ECO:0000256" key="1">
    <source>
        <dbReference type="NCBIfam" id="TIGR02170"/>
    </source>
</evidence>
<dbReference type="SUPFAM" id="SSF69796">
    <property type="entry name" value="Thymidylate synthase-complementing protein Thy1"/>
    <property type="match status" value="2"/>
</dbReference>
<name>A0A7C4XKP9_UNCW3</name>
<organism evidence="2">
    <name type="scientific">candidate division WOR-3 bacterium</name>
    <dbReference type="NCBI Taxonomy" id="2052148"/>
    <lineage>
        <taxon>Bacteria</taxon>
        <taxon>Bacteria division WOR-3</taxon>
    </lineage>
</organism>
<keyword evidence="2" id="KW-0489">Methyltransferase</keyword>
<dbReference type="GO" id="GO:0050660">
    <property type="term" value="F:flavin adenine dinucleotide binding"/>
    <property type="evidence" value="ECO:0007669"/>
    <property type="project" value="UniProtKB-UniRule"/>
</dbReference>
<sequence length="497" mass="58034">MKVVLAGFNVDTKTLKELSGDRKNNLLTPETISAAYARISRSPKSVTKLRDEARNEVAKARQSNRRIIFEMSHHSIAEHAVFNFDIIGISRLAVEEIEKHRLCSYTEKSQRYVTFKGDYLIPEEIEEPLLLSQYKNIIDLQNNYYKELFKKLKVLNEKKFPDLMKDSRGKRQIENRAKEDARYILSLATQTQLGATINARNLELILRRFASHRLKEVNNLGEELFRTVKKVAPSVILFYKANDFDQKTYPELKEHSKNLLKSNFKSKMGRLEDTELVDCTLNGDEKILSAILFKTTKSNFTHCLQTIKKMSGQEKLEIYKIACKYLELYDTVLREFELARLTYSLVVSAGCFAQLKRHRIATIITQDYDPDLGNTIPESIMDIGEEKKFFEIIEKTNRLYERIERRYPGIGAYILTNSHRRRVLISLNLRELYHISRLREDQTAQWDIQLQVKKMSELARRVLPITTALLCSKSDYPEFYYRLFNKYPKVTRVPSPG</sequence>
<keyword evidence="2" id="KW-0808">Transferase</keyword>
<dbReference type="GO" id="GO:0070402">
    <property type="term" value="F:NADPH binding"/>
    <property type="evidence" value="ECO:0007669"/>
    <property type="project" value="TreeGrafter"/>
</dbReference>
<proteinExistence type="predicted"/>
<dbReference type="InterPro" id="IPR036098">
    <property type="entry name" value="Thymidylate_synthase_ThyX_sf"/>
</dbReference>
<dbReference type="EC" id="2.1.1.148" evidence="1"/>
<gene>
    <name evidence="2" type="primary">thyX</name>
    <name evidence="2" type="ORF">ENV60_04615</name>
</gene>
<evidence type="ECO:0000313" key="2">
    <source>
        <dbReference type="EMBL" id="HGV97558.1"/>
    </source>
</evidence>
<dbReference type="NCBIfam" id="TIGR02170">
    <property type="entry name" value="thyX"/>
    <property type="match status" value="1"/>
</dbReference>
<dbReference type="PANTHER" id="PTHR34934">
    <property type="entry name" value="FLAVIN-DEPENDENT THYMIDYLATE SYNTHASE"/>
    <property type="match status" value="1"/>
</dbReference>
<dbReference type="PANTHER" id="PTHR34934:SF1">
    <property type="entry name" value="FLAVIN-DEPENDENT THYMIDYLATE SYNTHASE"/>
    <property type="match status" value="1"/>
</dbReference>
<dbReference type="PROSITE" id="PS51331">
    <property type="entry name" value="THYX"/>
    <property type="match status" value="2"/>
</dbReference>
<reference evidence="2" key="1">
    <citation type="journal article" date="2020" name="mSystems">
        <title>Genome- and Community-Level Interaction Insights into Carbon Utilization and Element Cycling Functions of Hydrothermarchaeota in Hydrothermal Sediment.</title>
        <authorList>
            <person name="Zhou Z."/>
            <person name="Liu Y."/>
            <person name="Xu W."/>
            <person name="Pan J."/>
            <person name="Luo Z.H."/>
            <person name="Li M."/>
        </authorList>
    </citation>
    <scope>NUCLEOTIDE SEQUENCE [LARGE SCALE GENOMIC DNA]</scope>
    <source>
        <strain evidence="2">SpSt-774</strain>
    </source>
</reference>
<dbReference type="CDD" id="cd20175">
    <property type="entry name" value="ThyX"/>
    <property type="match status" value="2"/>
</dbReference>
<dbReference type="GO" id="GO:0032259">
    <property type="term" value="P:methylation"/>
    <property type="evidence" value="ECO:0007669"/>
    <property type="project" value="UniProtKB-KW"/>
</dbReference>
<protein>
    <recommendedName>
        <fullName evidence="1">FAD-dependent thymidylate synthase</fullName>
        <ecNumber evidence="1">2.1.1.148</ecNumber>
    </recommendedName>
</protein>